<protein>
    <recommendedName>
        <fullName evidence="4">PH domain-containing protein</fullName>
    </recommendedName>
</protein>
<evidence type="ECO:0000313" key="2">
    <source>
        <dbReference type="EMBL" id="MBB2974794.1"/>
    </source>
</evidence>
<evidence type="ECO:0000256" key="1">
    <source>
        <dbReference type="SAM" id="Phobius"/>
    </source>
</evidence>
<keyword evidence="3" id="KW-1185">Reference proteome</keyword>
<name>A0A7W4V1F9_9MICO</name>
<keyword evidence="1" id="KW-0812">Transmembrane</keyword>
<accession>A0A7W4V1F9</accession>
<dbReference type="AlphaFoldDB" id="A0A7W4V1F9"/>
<evidence type="ECO:0000313" key="3">
    <source>
        <dbReference type="Proteomes" id="UP000529310"/>
    </source>
</evidence>
<gene>
    <name evidence="2" type="ORF">FHX49_000335</name>
</gene>
<reference evidence="2 3" key="1">
    <citation type="submission" date="2020-08" db="EMBL/GenBank/DDBJ databases">
        <title>Sequencing the genomes of 1000 actinobacteria strains.</title>
        <authorList>
            <person name="Klenk H.-P."/>
        </authorList>
    </citation>
    <scope>NUCLEOTIDE SEQUENCE [LARGE SCALE GENOMIC DNA]</scope>
    <source>
        <strain evidence="2 3">DSM 27099</strain>
    </source>
</reference>
<feature type="transmembrane region" description="Helical" evidence="1">
    <location>
        <begin position="39"/>
        <end position="57"/>
    </location>
</feature>
<sequence length="172" mass="18409">MLRPASSAVMLAVVALIAAALLIDAGVRAGIADLLLLAPWLLLMVWGAYVASFASHIRVDTSGVSVQNFLRRTWIPWRDVTDVVLRWQLEFVLTDGSKITGMGGPAVGAIARTRGGGRGERDAEVVREFWRRADDLADAPQKSRSWDVPAIVALAVILVWAAIAILVAGSPA</sequence>
<proteinExistence type="predicted"/>
<dbReference type="EMBL" id="JACHWQ010000001">
    <property type="protein sequence ID" value="MBB2974794.1"/>
    <property type="molecule type" value="Genomic_DNA"/>
</dbReference>
<feature type="transmembrane region" description="Helical" evidence="1">
    <location>
        <begin position="150"/>
        <end position="169"/>
    </location>
</feature>
<dbReference type="Proteomes" id="UP000529310">
    <property type="component" value="Unassembled WGS sequence"/>
</dbReference>
<organism evidence="2 3">
    <name type="scientific">Microbacterium endophyticum</name>
    <dbReference type="NCBI Taxonomy" id="1526412"/>
    <lineage>
        <taxon>Bacteria</taxon>
        <taxon>Bacillati</taxon>
        <taxon>Actinomycetota</taxon>
        <taxon>Actinomycetes</taxon>
        <taxon>Micrococcales</taxon>
        <taxon>Microbacteriaceae</taxon>
        <taxon>Microbacterium</taxon>
    </lineage>
</organism>
<keyword evidence="1" id="KW-0472">Membrane</keyword>
<evidence type="ECO:0008006" key="4">
    <source>
        <dbReference type="Google" id="ProtNLM"/>
    </source>
</evidence>
<keyword evidence="1" id="KW-1133">Transmembrane helix</keyword>
<dbReference type="RefSeq" id="WP_241246205.1">
    <property type="nucleotide sequence ID" value="NZ_CP049255.1"/>
</dbReference>
<comment type="caution">
    <text evidence="2">The sequence shown here is derived from an EMBL/GenBank/DDBJ whole genome shotgun (WGS) entry which is preliminary data.</text>
</comment>